<organism evidence="3 4">
    <name type="scientific">Acaulospora morrowiae</name>
    <dbReference type="NCBI Taxonomy" id="94023"/>
    <lineage>
        <taxon>Eukaryota</taxon>
        <taxon>Fungi</taxon>
        <taxon>Fungi incertae sedis</taxon>
        <taxon>Mucoromycota</taxon>
        <taxon>Glomeromycotina</taxon>
        <taxon>Glomeromycetes</taxon>
        <taxon>Diversisporales</taxon>
        <taxon>Acaulosporaceae</taxon>
        <taxon>Acaulospora</taxon>
    </lineage>
</organism>
<dbReference type="GO" id="GO:0046580">
    <property type="term" value="P:negative regulation of Ras protein signal transduction"/>
    <property type="evidence" value="ECO:0007669"/>
    <property type="project" value="TreeGrafter"/>
</dbReference>
<dbReference type="OrthoDB" id="775356at2759"/>
<keyword evidence="1" id="KW-0175">Coiled coil</keyword>
<dbReference type="Proteomes" id="UP000789342">
    <property type="component" value="Unassembled WGS sequence"/>
</dbReference>
<dbReference type="PANTHER" id="PTHR14149">
    <property type="entry name" value="RAS GTPASE-ACTIVATING PROTEIN WITH IQ MOTIF"/>
    <property type="match status" value="1"/>
</dbReference>
<dbReference type="GO" id="GO:0005938">
    <property type="term" value="C:cell cortex"/>
    <property type="evidence" value="ECO:0007669"/>
    <property type="project" value="TreeGrafter"/>
</dbReference>
<dbReference type="AlphaFoldDB" id="A0A9N9D7Y4"/>
<reference evidence="3" key="1">
    <citation type="submission" date="2021-06" db="EMBL/GenBank/DDBJ databases">
        <authorList>
            <person name="Kallberg Y."/>
            <person name="Tangrot J."/>
            <person name="Rosling A."/>
        </authorList>
    </citation>
    <scope>NUCLEOTIDE SEQUENCE</scope>
    <source>
        <strain evidence="3">CL551</strain>
    </source>
</reference>
<evidence type="ECO:0000313" key="3">
    <source>
        <dbReference type="EMBL" id="CAG8626544.1"/>
    </source>
</evidence>
<feature type="domain" description="Ras-GAP" evidence="2">
    <location>
        <begin position="278"/>
        <end position="493"/>
    </location>
</feature>
<dbReference type="Gene3D" id="1.10.506.10">
    <property type="entry name" value="GTPase Activation - p120gap, domain 1"/>
    <property type="match status" value="1"/>
</dbReference>
<dbReference type="SUPFAM" id="SSF143885">
    <property type="entry name" value="RGC domain-like"/>
    <property type="match status" value="1"/>
</dbReference>
<gene>
    <name evidence="3" type="ORF">AMORRO_LOCUS8898</name>
</gene>
<evidence type="ECO:0000259" key="2">
    <source>
        <dbReference type="PROSITE" id="PS50018"/>
    </source>
</evidence>
<evidence type="ECO:0000256" key="1">
    <source>
        <dbReference type="SAM" id="Coils"/>
    </source>
</evidence>
<dbReference type="GO" id="GO:0005096">
    <property type="term" value="F:GTPase activator activity"/>
    <property type="evidence" value="ECO:0007669"/>
    <property type="project" value="TreeGrafter"/>
</dbReference>
<dbReference type="SMART" id="SM00323">
    <property type="entry name" value="RasGAP"/>
    <property type="match status" value="1"/>
</dbReference>
<protein>
    <submittedName>
        <fullName evidence="3">324_t:CDS:1</fullName>
    </submittedName>
</protein>
<feature type="coiled-coil region" evidence="1">
    <location>
        <begin position="152"/>
        <end position="220"/>
    </location>
</feature>
<dbReference type="PROSITE" id="PS50018">
    <property type="entry name" value="RAS_GTPASE_ACTIV_2"/>
    <property type="match status" value="1"/>
</dbReference>
<dbReference type="CDD" id="cd05132">
    <property type="entry name" value="RasGAP_GAPA"/>
    <property type="match status" value="1"/>
</dbReference>
<dbReference type="InterPro" id="IPR000593">
    <property type="entry name" value="RasGAP_C"/>
</dbReference>
<accession>A0A9N9D7Y4</accession>
<dbReference type="InterPro" id="IPR001936">
    <property type="entry name" value="RasGAP_dom"/>
</dbReference>
<dbReference type="SUPFAM" id="SSF48350">
    <property type="entry name" value="GTPase activation domain, GAP"/>
    <property type="match status" value="1"/>
</dbReference>
<dbReference type="Pfam" id="PF03836">
    <property type="entry name" value="RasGAP_C"/>
    <property type="match status" value="1"/>
</dbReference>
<dbReference type="PANTHER" id="PTHR14149:SF17">
    <property type="entry name" value="GTPASE-ACTIVATING PROTEIN"/>
    <property type="match status" value="1"/>
</dbReference>
<sequence length="906" mass="103516">FKGPAINYPFRMNGHVILICMHIRGWVKPGISIPSGKMSMHVSRMRFSALPTNLQTRHGNLYLVAEGLIYVHNLPEEVEGNVYLSSFDSLLCNVSLAVTFFSNPQASYGIPITPLTLSSNDPNRRATTSTTVSRTSKRYSVTALYSMAAEQDVEVEDDLARAQKRLRELKSRISAQSKKNFVLERDVRYLDSRIALLIQNRMALDEKQEVESHLDDTEAESGSFPDDRKLQQYGNLFFLLQTEPRHIATLCRLVSLTEIDTLLQTVMFTLYGNQYESREEHLLLTMFQSVLSAQFETTPDFNSLLRANTPVSRMMTTYTRRGPGQSYLKLVLSELINSLIEHKDLNLEINPLLVYEQWIKTKEEEGTLTDDIPRSVTEEYAASNETVKSIIAPRITMLMDIANSFLKTIMSSIEQTPYGIRWICKQIRSLTKRKFPDCSDYAICSLIGGFFFLRFINSAIVTPQTYMLVDGLPSKHPRRTLTLVAKILQNLANKPSYKKEEYMKMFDPFVENNKQRINKFLLELCEVGDFYESLEMDQYMALSKKDLILHITLNEVYNTHALLVQHQDVLAPSEKNHLRILLDEVGPAPPQVGRKENKTIELPLFSRWETPIQDLATALMSDNSVTQNDILYMETKSIFVQIIRSIPKLADKRPIDLPRIAEIAATAKDATLVRKGIKVKEMLRELEEVGVIDHKDEYHLMTEEVVQELTHLGNLREKVKEEIRSLEAVYKTICDHNNYLRSQLDSYKAYLQNVRQQTSKDSVGGPGSSVVKVGDKEKKPVKMKVLGPYKFTHTQLERDGVIVESNVPENRRQNIYFNITSPIPGTFIIALHYKGRDAAILEMDLKLDDLLEKQQDNVVSLDLEYVQLNVNKILSLLNKTFAKRKTDSTGAWGKLCLPTCVQYPIN</sequence>
<evidence type="ECO:0000313" key="4">
    <source>
        <dbReference type="Proteomes" id="UP000789342"/>
    </source>
</evidence>
<name>A0A9N9D7Y4_9GLOM</name>
<dbReference type="InterPro" id="IPR008936">
    <property type="entry name" value="Rho_GTPase_activation_prot"/>
</dbReference>
<keyword evidence="4" id="KW-1185">Reference proteome</keyword>
<dbReference type="Pfam" id="PF00616">
    <property type="entry name" value="RasGAP"/>
    <property type="match status" value="1"/>
</dbReference>
<feature type="non-terminal residue" evidence="3">
    <location>
        <position position="906"/>
    </location>
</feature>
<proteinExistence type="predicted"/>
<comment type="caution">
    <text evidence="3">The sequence shown here is derived from an EMBL/GenBank/DDBJ whole genome shotgun (WGS) entry which is preliminary data.</text>
</comment>
<dbReference type="EMBL" id="CAJVPV010008105">
    <property type="protein sequence ID" value="CAG8626544.1"/>
    <property type="molecule type" value="Genomic_DNA"/>
</dbReference>